<dbReference type="Pfam" id="PF02033">
    <property type="entry name" value="RBFA"/>
    <property type="match status" value="1"/>
</dbReference>
<dbReference type="Gene3D" id="3.30.300.20">
    <property type="match status" value="1"/>
</dbReference>
<dbReference type="InterPro" id="IPR023799">
    <property type="entry name" value="RbfA_dom_sf"/>
</dbReference>
<reference evidence="3 4" key="1">
    <citation type="submission" date="2018-06" db="EMBL/GenBank/DDBJ databases">
        <title>Noncontiguous genome sequence of Ruminococcaceae bacterium ASD2818.</title>
        <authorList>
            <person name="Chaplin A.V."/>
            <person name="Sokolova S.R."/>
            <person name="Kochetkova T.O."/>
            <person name="Goltsov A.Y."/>
            <person name="Trofimov D.Y."/>
            <person name="Efimov B.A."/>
        </authorList>
    </citation>
    <scope>NUCLEOTIDE SEQUENCE [LARGE SCALE GENOMIC DNA]</scope>
    <source>
        <strain evidence="3 4">ASD2818</strain>
    </source>
</reference>
<dbReference type="RefSeq" id="WP_112332687.1">
    <property type="nucleotide sequence ID" value="NZ_JBKYJQ010000005.1"/>
</dbReference>
<dbReference type="Proteomes" id="UP000249377">
    <property type="component" value="Unassembled WGS sequence"/>
</dbReference>
<evidence type="ECO:0000256" key="1">
    <source>
        <dbReference type="ARBA" id="ARBA00022517"/>
    </source>
</evidence>
<dbReference type="PANTHER" id="PTHR33515:SF1">
    <property type="entry name" value="RIBOSOME-BINDING FACTOR A, CHLOROPLASTIC-RELATED"/>
    <property type="match status" value="1"/>
</dbReference>
<dbReference type="InterPro" id="IPR015946">
    <property type="entry name" value="KH_dom-like_a/b"/>
</dbReference>
<dbReference type="EMBL" id="QLYR01000004">
    <property type="protein sequence ID" value="RAQ28765.1"/>
    <property type="molecule type" value="Genomic_DNA"/>
</dbReference>
<gene>
    <name evidence="2" type="primary">rbfA</name>
    <name evidence="3" type="ORF">DPQ25_08220</name>
</gene>
<dbReference type="GO" id="GO:0005829">
    <property type="term" value="C:cytosol"/>
    <property type="evidence" value="ECO:0007669"/>
    <property type="project" value="TreeGrafter"/>
</dbReference>
<evidence type="ECO:0000313" key="3">
    <source>
        <dbReference type="EMBL" id="RAQ28765.1"/>
    </source>
</evidence>
<dbReference type="HAMAP" id="MF_00003">
    <property type="entry name" value="RbfA"/>
    <property type="match status" value="1"/>
</dbReference>
<comment type="similarity">
    <text evidence="2">Belongs to the RbfA family.</text>
</comment>
<dbReference type="InterPro" id="IPR000238">
    <property type="entry name" value="RbfA"/>
</dbReference>
<comment type="subunit">
    <text evidence="2">Monomer. Binds 30S ribosomal subunits, but not 50S ribosomal subunits or 70S ribosomes.</text>
</comment>
<dbReference type="NCBIfam" id="TIGR00082">
    <property type="entry name" value="rbfA"/>
    <property type="match status" value="1"/>
</dbReference>
<keyword evidence="1 2" id="KW-0690">Ribosome biogenesis</keyword>
<evidence type="ECO:0000256" key="2">
    <source>
        <dbReference type="HAMAP-Rule" id="MF_00003"/>
    </source>
</evidence>
<name>A0A328UG83_9FIRM</name>
<dbReference type="AlphaFoldDB" id="A0A328UG83"/>
<dbReference type="PANTHER" id="PTHR33515">
    <property type="entry name" value="RIBOSOME-BINDING FACTOR A, CHLOROPLASTIC-RELATED"/>
    <property type="match status" value="1"/>
</dbReference>
<keyword evidence="2" id="KW-0963">Cytoplasm</keyword>
<evidence type="ECO:0000313" key="4">
    <source>
        <dbReference type="Proteomes" id="UP000249377"/>
    </source>
</evidence>
<organism evidence="3 4">
    <name type="scientific">Hydrogeniiclostridium mannosilyticum</name>
    <dbReference type="NCBI Taxonomy" id="2764322"/>
    <lineage>
        <taxon>Bacteria</taxon>
        <taxon>Bacillati</taxon>
        <taxon>Bacillota</taxon>
        <taxon>Clostridia</taxon>
        <taxon>Eubacteriales</taxon>
        <taxon>Acutalibacteraceae</taxon>
        <taxon>Hydrogeniiclostridium</taxon>
    </lineage>
</organism>
<sequence length="131" mass="14455">MPSHRMERTTEDIRREITAILREVKDPRAQGLISVVRVEVTNDLSYCTVYVSAMEGLERAKEAVKGLKSAAGFIRRELGRRLSLRHTPEMLFRATDSIEYGANINRLLNGLESGRTAPAAGEEKPSGEGGA</sequence>
<dbReference type="GO" id="GO:0030490">
    <property type="term" value="P:maturation of SSU-rRNA"/>
    <property type="evidence" value="ECO:0007669"/>
    <property type="project" value="UniProtKB-UniRule"/>
</dbReference>
<dbReference type="GO" id="GO:0043024">
    <property type="term" value="F:ribosomal small subunit binding"/>
    <property type="evidence" value="ECO:0007669"/>
    <property type="project" value="TreeGrafter"/>
</dbReference>
<comment type="function">
    <text evidence="2">One of several proteins that assist in the late maturation steps of the functional core of the 30S ribosomal subunit. Associates with free 30S ribosomal subunits (but not with 30S subunits that are part of 70S ribosomes or polysomes). Required for efficient processing of 16S rRNA. May interact with the 5'-terminal helix region of 16S rRNA.</text>
</comment>
<protein>
    <recommendedName>
        <fullName evidence="2">Ribosome-binding factor A</fullName>
    </recommendedName>
</protein>
<dbReference type="SUPFAM" id="SSF89919">
    <property type="entry name" value="Ribosome-binding factor A, RbfA"/>
    <property type="match status" value="1"/>
</dbReference>
<comment type="subcellular location">
    <subcellularLocation>
        <location evidence="2">Cytoplasm</location>
    </subcellularLocation>
</comment>
<keyword evidence="4" id="KW-1185">Reference proteome</keyword>
<comment type="caution">
    <text evidence="3">The sequence shown here is derived from an EMBL/GenBank/DDBJ whole genome shotgun (WGS) entry which is preliminary data.</text>
</comment>
<accession>A0A328UG83</accession>
<proteinExistence type="inferred from homology"/>